<dbReference type="EMBL" id="FNOU01000024">
    <property type="protein sequence ID" value="SDY29131.1"/>
    <property type="molecule type" value="Genomic_DNA"/>
</dbReference>
<dbReference type="STRING" id="1528.SAMN04488579_12415"/>
<dbReference type="OrthoDB" id="231241at2"/>
<proteinExistence type="predicted"/>
<dbReference type="Proteomes" id="UP000199652">
    <property type="component" value="Unassembled WGS sequence"/>
</dbReference>
<organism evidence="1 2">
    <name type="scientific">Eubacterium barkeri</name>
    <name type="common">Clostridium barkeri</name>
    <dbReference type="NCBI Taxonomy" id="1528"/>
    <lineage>
        <taxon>Bacteria</taxon>
        <taxon>Bacillati</taxon>
        <taxon>Bacillota</taxon>
        <taxon>Clostridia</taxon>
        <taxon>Eubacteriales</taxon>
        <taxon>Eubacteriaceae</taxon>
        <taxon>Eubacterium</taxon>
    </lineage>
</organism>
<keyword evidence="2" id="KW-1185">Reference proteome</keyword>
<reference evidence="2" key="1">
    <citation type="submission" date="2016-10" db="EMBL/GenBank/DDBJ databases">
        <authorList>
            <person name="Varghese N."/>
            <person name="Submissions S."/>
        </authorList>
    </citation>
    <scope>NUCLEOTIDE SEQUENCE [LARGE SCALE GENOMIC DNA]</scope>
    <source>
        <strain evidence="2">VPI 5359</strain>
    </source>
</reference>
<evidence type="ECO:0000313" key="1">
    <source>
        <dbReference type="EMBL" id="SDY29131.1"/>
    </source>
</evidence>
<accession>A0A1H3IN77</accession>
<sequence length="117" mass="13042">MITGEKVTLERYTKGPPDAMGDPTLIPSIEDIENVLINPGVTDDLMSGRLNASIRPDGTVVVYTLHIPKGYETYSFRGCRFKVRGEWMEVVGDPTYYAPENTPGAWDYPVEVKRCDG</sequence>
<protein>
    <submittedName>
        <fullName evidence="1">Uncharacterized protein</fullName>
    </submittedName>
</protein>
<name>A0A1H3IN77_EUBBA</name>
<gene>
    <name evidence="1" type="ORF">SAMN04488579_12415</name>
</gene>
<evidence type="ECO:0000313" key="2">
    <source>
        <dbReference type="Proteomes" id="UP000199652"/>
    </source>
</evidence>
<dbReference type="RefSeq" id="WP_090246689.1">
    <property type="nucleotide sequence ID" value="NZ_FNOU01000024.1"/>
</dbReference>
<dbReference type="AlphaFoldDB" id="A0A1H3IN77"/>